<feature type="chain" id="PRO_5039296271" description="Lipoprotein" evidence="1">
    <location>
        <begin position="20"/>
        <end position="116"/>
    </location>
</feature>
<evidence type="ECO:0000313" key="2">
    <source>
        <dbReference type="EMBL" id="SYX81613.1"/>
    </source>
</evidence>
<gene>
    <name evidence="2" type="ORF">PBLR_10032</name>
</gene>
<dbReference type="RefSeq" id="WP_138184251.1">
    <property type="nucleotide sequence ID" value="NZ_LS992241.1"/>
</dbReference>
<dbReference type="EMBL" id="LS992241">
    <property type="protein sequence ID" value="SYX81613.1"/>
    <property type="molecule type" value="Genomic_DNA"/>
</dbReference>
<keyword evidence="1" id="KW-0732">Signal</keyword>
<protein>
    <recommendedName>
        <fullName evidence="4">Lipoprotein</fullName>
    </recommendedName>
</protein>
<dbReference type="Proteomes" id="UP000304148">
    <property type="component" value="Chromosome"/>
</dbReference>
<dbReference type="PROSITE" id="PS51257">
    <property type="entry name" value="PROKAR_LIPOPROTEIN"/>
    <property type="match status" value="1"/>
</dbReference>
<evidence type="ECO:0000313" key="3">
    <source>
        <dbReference type="Proteomes" id="UP000304148"/>
    </source>
</evidence>
<proteinExistence type="predicted"/>
<reference evidence="3" key="1">
    <citation type="submission" date="2018-08" db="EMBL/GenBank/DDBJ databases">
        <authorList>
            <person name="Chevrot R."/>
        </authorList>
    </citation>
    <scope>NUCLEOTIDE SEQUENCE [LARGE SCALE GENOMIC DNA]</scope>
</reference>
<dbReference type="AlphaFoldDB" id="A0A383R465"/>
<feature type="signal peptide" evidence="1">
    <location>
        <begin position="1"/>
        <end position="19"/>
    </location>
</feature>
<accession>A0A383R465</accession>
<evidence type="ECO:0000256" key="1">
    <source>
        <dbReference type="SAM" id="SignalP"/>
    </source>
</evidence>
<organism evidence="2 3">
    <name type="scientific">Paenibacillus alvei</name>
    <name type="common">Bacillus alvei</name>
    <dbReference type="NCBI Taxonomy" id="44250"/>
    <lineage>
        <taxon>Bacteria</taxon>
        <taxon>Bacillati</taxon>
        <taxon>Bacillota</taxon>
        <taxon>Bacilli</taxon>
        <taxon>Bacillales</taxon>
        <taxon>Paenibacillaceae</taxon>
        <taxon>Paenibacillus</taxon>
    </lineage>
</organism>
<name>A0A383R465_PAEAL</name>
<sequence>MQKLLVIFIIACMMLILTACCTNERTGTSASWPYNNMIIFHGNRYVASDDQVQQIDNLLGEIQSSSNREEDSSGDSFSNTYPVGTKLYKIKGINEETAIAVEVKKNLYIKAARKEK</sequence>
<evidence type="ECO:0008006" key="4">
    <source>
        <dbReference type="Google" id="ProtNLM"/>
    </source>
</evidence>